<evidence type="ECO:0000313" key="2">
    <source>
        <dbReference type="EMBL" id="KGT79308.1"/>
    </source>
</evidence>
<feature type="transmembrane region" description="Helical" evidence="1">
    <location>
        <begin position="6"/>
        <end position="26"/>
    </location>
</feature>
<keyword evidence="1" id="KW-0472">Membrane</keyword>
<feature type="transmembrane region" description="Helical" evidence="1">
    <location>
        <begin position="47"/>
        <end position="70"/>
    </location>
</feature>
<keyword evidence="1" id="KW-0812">Transmembrane</keyword>
<name>A0A0A3Z078_BRAJP</name>
<dbReference type="EMBL" id="JRPN01000013">
    <property type="protein sequence ID" value="KGT79308.1"/>
    <property type="molecule type" value="Genomic_DNA"/>
</dbReference>
<dbReference type="AlphaFoldDB" id="A0A0A3Z078"/>
<sequence>MTAGATMIVLISLGAYALIAALIYLLDRRIIRAEGGYDLRSLYHYPSTPVCMGLTGVLVPAIPAAVLWWLA</sequence>
<protein>
    <submittedName>
        <fullName evidence="2">Uncharacterized protein</fullName>
    </submittedName>
</protein>
<keyword evidence="1" id="KW-1133">Transmembrane helix</keyword>
<dbReference type="Proteomes" id="UP000030377">
    <property type="component" value="Unassembled WGS sequence"/>
</dbReference>
<proteinExistence type="predicted"/>
<evidence type="ECO:0000313" key="3">
    <source>
        <dbReference type="Proteomes" id="UP000030377"/>
    </source>
</evidence>
<reference evidence="2 3" key="1">
    <citation type="submission" date="2014-09" db="EMBL/GenBank/DDBJ databases">
        <title>Draft genome of Bradyrhizobium japonicum Is-34.</title>
        <authorList>
            <person name="Tsurumaru H."/>
            <person name="Yamakawa T."/>
            <person name="Hashimoto S."/>
            <person name="Okizaki K."/>
            <person name="Kanesaki Y."/>
            <person name="Yoshikawa H."/>
            <person name="Yajima S."/>
        </authorList>
    </citation>
    <scope>NUCLEOTIDE SEQUENCE [LARGE SCALE GENOMIC DNA]</scope>
    <source>
        <strain evidence="2 3">Is-34</strain>
    </source>
</reference>
<comment type="caution">
    <text evidence="2">The sequence shown here is derived from an EMBL/GenBank/DDBJ whole genome shotgun (WGS) entry which is preliminary data.</text>
</comment>
<organism evidence="2 3">
    <name type="scientific">Bradyrhizobium japonicum</name>
    <dbReference type="NCBI Taxonomy" id="375"/>
    <lineage>
        <taxon>Bacteria</taxon>
        <taxon>Pseudomonadati</taxon>
        <taxon>Pseudomonadota</taxon>
        <taxon>Alphaproteobacteria</taxon>
        <taxon>Hyphomicrobiales</taxon>
        <taxon>Nitrobacteraceae</taxon>
        <taxon>Bradyrhizobium</taxon>
    </lineage>
</organism>
<evidence type="ECO:0000256" key="1">
    <source>
        <dbReference type="SAM" id="Phobius"/>
    </source>
</evidence>
<dbReference type="RefSeq" id="WP_038953760.1">
    <property type="nucleotide sequence ID" value="NZ_JRPN01000013.1"/>
</dbReference>
<accession>A0A0A3Z078</accession>
<gene>
    <name evidence="2" type="ORF">MA20_12900</name>
</gene>